<dbReference type="InterPro" id="IPR050708">
    <property type="entry name" value="T6SS_VgrG/RHS"/>
</dbReference>
<dbReference type="InterPro" id="IPR054030">
    <property type="entry name" value="Gp5_Vgr_C"/>
</dbReference>
<dbReference type="NCBIfam" id="TIGR03361">
    <property type="entry name" value="VI_Rhs_Vgr"/>
    <property type="match status" value="1"/>
</dbReference>
<evidence type="ECO:0000256" key="1">
    <source>
        <dbReference type="ARBA" id="ARBA00004613"/>
    </source>
</evidence>
<dbReference type="SUPFAM" id="SSF69255">
    <property type="entry name" value="gp5 N-terminal domain-like"/>
    <property type="match status" value="1"/>
</dbReference>
<dbReference type="Proteomes" id="UP000078225">
    <property type="component" value="Unassembled WGS sequence"/>
</dbReference>
<evidence type="ECO:0000256" key="3">
    <source>
        <dbReference type="ARBA" id="ARBA00022525"/>
    </source>
</evidence>
<evidence type="ECO:0000259" key="5">
    <source>
        <dbReference type="Pfam" id="PF22178"/>
    </source>
</evidence>
<dbReference type="InterPro" id="IPR006533">
    <property type="entry name" value="T6SS_Vgr_RhsGE"/>
</dbReference>
<dbReference type="OrthoDB" id="6710627at2"/>
<feature type="domain" description="Gp5/Type VI secretion system Vgr C-terminal trimerisation" evidence="5">
    <location>
        <begin position="467"/>
        <end position="575"/>
    </location>
</feature>
<dbReference type="Pfam" id="PF22178">
    <property type="entry name" value="Gp5_trimer_C"/>
    <property type="match status" value="1"/>
</dbReference>
<dbReference type="InterPro" id="IPR017847">
    <property type="entry name" value="T6SS_RhsGE_Vgr_subset"/>
</dbReference>
<dbReference type="PANTHER" id="PTHR32305:SF15">
    <property type="entry name" value="PROTEIN RHSA-RELATED"/>
    <property type="match status" value="1"/>
</dbReference>
<dbReference type="Gene3D" id="3.55.50.10">
    <property type="entry name" value="Baseplate protein-like domains"/>
    <property type="match status" value="1"/>
</dbReference>
<evidence type="ECO:0000256" key="2">
    <source>
        <dbReference type="ARBA" id="ARBA00005558"/>
    </source>
</evidence>
<comment type="caution">
    <text evidence="6">The sequence shown here is derived from an EMBL/GenBank/DDBJ whole genome shotgun (WGS) entry which is preliminary data.</text>
</comment>
<dbReference type="PANTHER" id="PTHR32305">
    <property type="match status" value="1"/>
</dbReference>
<proteinExistence type="inferred from homology"/>
<dbReference type="Gene3D" id="4.10.220.110">
    <property type="match status" value="1"/>
</dbReference>
<dbReference type="SUPFAM" id="SSF69349">
    <property type="entry name" value="Phage fibre proteins"/>
    <property type="match status" value="1"/>
</dbReference>
<accession>A0A1B7L2L3</accession>
<dbReference type="Pfam" id="PF04717">
    <property type="entry name" value="Phage_base_V"/>
    <property type="match status" value="1"/>
</dbReference>
<comment type="similarity">
    <text evidence="2">Belongs to the VgrG protein family.</text>
</comment>
<dbReference type="STRING" id="1691903.A9B99_09375"/>
<reference evidence="7" key="1">
    <citation type="submission" date="2016-05" db="EMBL/GenBank/DDBJ databases">
        <authorList>
            <person name="Behera P."/>
            <person name="Vaishampayan P."/>
            <person name="Singh N."/>
            <person name="Raina V."/>
            <person name="Suar M."/>
            <person name="Pattnaik A."/>
            <person name="Rastogi G."/>
        </authorList>
    </citation>
    <scope>NUCLEOTIDE SEQUENCE [LARGE SCALE GENOMIC DNA]</scope>
    <source>
        <strain evidence="7">MP23</strain>
    </source>
</reference>
<dbReference type="Pfam" id="PF05954">
    <property type="entry name" value="Phage_GPD"/>
    <property type="match status" value="1"/>
</dbReference>
<evidence type="ECO:0000259" key="4">
    <source>
        <dbReference type="Pfam" id="PF04717"/>
    </source>
</evidence>
<feature type="domain" description="Gp5/Type VI secretion system Vgr protein OB-fold" evidence="4">
    <location>
        <begin position="381"/>
        <end position="450"/>
    </location>
</feature>
<evidence type="ECO:0000313" key="6">
    <source>
        <dbReference type="EMBL" id="OAT76508.1"/>
    </source>
</evidence>
<protein>
    <submittedName>
        <fullName evidence="6">Type IV secretion protein Rhs</fullName>
    </submittedName>
</protein>
<dbReference type="Gene3D" id="2.40.50.230">
    <property type="entry name" value="Gp5 N-terminal domain"/>
    <property type="match status" value="1"/>
</dbReference>
<comment type="subcellular location">
    <subcellularLocation>
        <location evidence="1">Secreted</location>
    </subcellularLocation>
</comment>
<keyword evidence="7" id="KW-1185">Reference proteome</keyword>
<dbReference type="SUPFAM" id="SSF69279">
    <property type="entry name" value="Phage tail proteins"/>
    <property type="match status" value="2"/>
</dbReference>
<keyword evidence="3" id="KW-0964">Secreted</keyword>
<dbReference type="InterPro" id="IPR006531">
    <property type="entry name" value="Gp5/Vgr_OB"/>
</dbReference>
<organism evidence="6 7">
    <name type="scientific">Mangrovibacter phragmitis</name>
    <dbReference type="NCBI Taxonomy" id="1691903"/>
    <lineage>
        <taxon>Bacteria</taxon>
        <taxon>Pseudomonadati</taxon>
        <taxon>Pseudomonadota</taxon>
        <taxon>Gammaproteobacteria</taxon>
        <taxon>Enterobacterales</taxon>
        <taxon>Enterobacteriaceae</taxon>
        <taxon>Mangrovibacter</taxon>
    </lineage>
</organism>
<dbReference type="AlphaFoldDB" id="A0A1B7L2L3"/>
<name>A0A1B7L2L3_9ENTR</name>
<dbReference type="RefSeq" id="WP_064598544.1">
    <property type="nucleotide sequence ID" value="NZ_LYRP01000022.1"/>
</dbReference>
<dbReference type="NCBIfam" id="TIGR01646">
    <property type="entry name" value="vgr_GE"/>
    <property type="match status" value="1"/>
</dbReference>
<evidence type="ECO:0000313" key="7">
    <source>
        <dbReference type="Proteomes" id="UP000078225"/>
    </source>
</evidence>
<dbReference type="GO" id="GO:0005576">
    <property type="term" value="C:extracellular region"/>
    <property type="evidence" value="ECO:0007669"/>
    <property type="project" value="UniProtKB-SubCell"/>
</dbReference>
<sequence>MSLLDQPKRSQQQHLLSWNGAIADALLLVSLQGEEALSSPYCYLLRSMTRQTEEQIAQWHGQAVSCRIGEENMPGPVRYVHGVVTRIQYARRGKDEAECIFTLEPALAPLKLGRVMRVWQNISVPDLVSELLRTHGINELEMQLHGSYPEREYCIQYRESAFDFIQRLLEEEGIYYFFRHSESGHQLILADHPASHVAISGSSLAWHDAGRLLSGGVIDSWVSEASLLPGRVEYHGFSMPQAAAIDVGHSAGKQGTKLDDVVFTDITPAGERGVITRHAEHAMAAREANVLKYQATSAVHWLSSGETFTLTDHPSGEREYRVQALTLNIANHSDGKTSHCHCKFEAMSNDSPWAPPVKYSPREIPGVLLATVVGPASEEIHTDEYGRIKIQFPWDQENPADDTSSCWVQVAQSWVGGKFGAQFIPRVGSEVLVSFVQGHPDHPVVTGSVYNGQNKPPFALPDEKNESGFMTRSATGGSVDDGHRLSFNDKKGEERLTIVAQKDLELTVKNEVKNTIAANRFTELTKGNDQLVLRQGDMKLVLEKGNWQQSITGNMATELKNGDYALKVAGGGQVKTDKALSLESTQSIELKVGANKITLSASGISINGATLKLQASSTAEMKGAILKLEGSGTAELKGAMATVSGSGMARVSGGITNIG</sequence>
<dbReference type="EMBL" id="LYRP01000022">
    <property type="protein sequence ID" value="OAT76508.1"/>
    <property type="molecule type" value="Genomic_DNA"/>
</dbReference>
<gene>
    <name evidence="6" type="ORF">A9B99_09375</name>
</gene>
<dbReference type="InterPro" id="IPR037026">
    <property type="entry name" value="Vgr_OB-fold_dom_sf"/>
</dbReference>
<dbReference type="Gene3D" id="2.30.110.50">
    <property type="match status" value="1"/>
</dbReference>